<dbReference type="PROSITE" id="PS50097">
    <property type="entry name" value="BTB"/>
    <property type="match status" value="1"/>
</dbReference>
<dbReference type="AlphaFoldDB" id="A0AAD7HJS9"/>
<dbReference type="InterPro" id="IPR011333">
    <property type="entry name" value="SKP1/BTB/POZ_sf"/>
</dbReference>
<feature type="domain" description="BTB" evidence="2">
    <location>
        <begin position="267"/>
        <end position="348"/>
    </location>
</feature>
<keyword evidence="4" id="KW-1185">Reference proteome</keyword>
<dbReference type="Gene3D" id="3.30.710.10">
    <property type="entry name" value="Potassium Channel Kv1.1, Chain A"/>
    <property type="match status" value="1"/>
</dbReference>
<organism evidence="3 4">
    <name type="scientific">Mycena metata</name>
    <dbReference type="NCBI Taxonomy" id="1033252"/>
    <lineage>
        <taxon>Eukaryota</taxon>
        <taxon>Fungi</taxon>
        <taxon>Dikarya</taxon>
        <taxon>Basidiomycota</taxon>
        <taxon>Agaricomycotina</taxon>
        <taxon>Agaricomycetes</taxon>
        <taxon>Agaricomycetidae</taxon>
        <taxon>Agaricales</taxon>
        <taxon>Marasmiineae</taxon>
        <taxon>Mycenaceae</taxon>
        <taxon>Mycena</taxon>
    </lineage>
</organism>
<dbReference type="SUPFAM" id="SSF54695">
    <property type="entry name" value="POZ domain"/>
    <property type="match status" value="1"/>
</dbReference>
<comment type="caution">
    <text evidence="3">The sequence shown here is derived from an EMBL/GenBank/DDBJ whole genome shotgun (WGS) entry which is preliminary data.</text>
</comment>
<dbReference type="Proteomes" id="UP001215598">
    <property type="component" value="Unassembled WGS sequence"/>
</dbReference>
<dbReference type="InterPro" id="IPR000210">
    <property type="entry name" value="BTB/POZ_dom"/>
</dbReference>
<feature type="compositionally biased region" description="Basic and acidic residues" evidence="1">
    <location>
        <begin position="120"/>
        <end position="133"/>
    </location>
</feature>
<feature type="compositionally biased region" description="Low complexity" evidence="1">
    <location>
        <begin position="85"/>
        <end position="98"/>
    </location>
</feature>
<feature type="compositionally biased region" description="Low complexity" evidence="1">
    <location>
        <begin position="219"/>
        <end position="230"/>
    </location>
</feature>
<sequence length="577" mass="62578">MSAISISGSQDEVADSLIPCIMAKIEPTEDGSQPQWSSSGPAPSAESAAVSPNPADIARPPTPQAAAEVPAATLPTSNNAELDPNAGNATAAPATSPSRPENIEEPFSTAFPQLSPPLEPVRERFVEDLRPLSDDDDDDEDLPTLQSLIAETRPDYNSQNKKSQERTPRSSGSPLVKSEPISNINPAREAATPSPTHSVIDLSGSSPPKPPKIQTGTRSPSLSASSASTAHPKRKLSSLPPSSLESPSPKRSRTLTPAHKHDVHWALDGSIVIQIQDTKFKLHQSHLAKHSPWFSGLFDGQTVDHQKSVELAEDDSTPMYILAIPSLTAKDFTRLLDAFDKAILYVHKDPSFTRTASILRVATLLSFNDFRDWAIRNLEDEWSPALEDLSPVSTPHATETVTLARTCGVPTILKRAMYELVRLAGYGQTDKEEGVTAADFRALVRAREQLTVEWMQITSPYSPDLMNCASARATAIAPPVADQAAAAPPVPAPPPAAAVKCTTTDPLQSGKTHHKLVRESGIADDFLYDPLCGLQALIEANWEGEAYCEACLNLRREMWTNKRERLWDNLDIWFGLN</sequence>
<accession>A0AAD7HJS9</accession>
<evidence type="ECO:0000313" key="4">
    <source>
        <dbReference type="Proteomes" id="UP001215598"/>
    </source>
</evidence>
<reference evidence="3" key="1">
    <citation type="submission" date="2023-03" db="EMBL/GenBank/DDBJ databases">
        <title>Massive genome expansion in bonnet fungi (Mycena s.s.) driven by repeated elements and novel gene families across ecological guilds.</title>
        <authorList>
            <consortium name="Lawrence Berkeley National Laboratory"/>
            <person name="Harder C.B."/>
            <person name="Miyauchi S."/>
            <person name="Viragh M."/>
            <person name="Kuo A."/>
            <person name="Thoen E."/>
            <person name="Andreopoulos B."/>
            <person name="Lu D."/>
            <person name="Skrede I."/>
            <person name="Drula E."/>
            <person name="Henrissat B."/>
            <person name="Morin E."/>
            <person name="Kohler A."/>
            <person name="Barry K."/>
            <person name="LaButti K."/>
            <person name="Morin E."/>
            <person name="Salamov A."/>
            <person name="Lipzen A."/>
            <person name="Mereny Z."/>
            <person name="Hegedus B."/>
            <person name="Baldrian P."/>
            <person name="Stursova M."/>
            <person name="Weitz H."/>
            <person name="Taylor A."/>
            <person name="Grigoriev I.V."/>
            <person name="Nagy L.G."/>
            <person name="Martin F."/>
            <person name="Kauserud H."/>
        </authorList>
    </citation>
    <scope>NUCLEOTIDE SEQUENCE</scope>
    <source>
        <strain evidence="3">CBHHK182m</strain>
    </source>
</reference>
<evidence type="ECO:0000313" key="3">
    <source>
        <dbReference type="EMBL" id="KAJ7721894.1"/>
    </source>
</evidence>
<feature type="compositionally biased region" description="Polar residues" evidence="1">
    <location>
        <begin position="144"/>
        <end position="161"/>
    </location>
</feature>
<protein>
    <recommendedName>
        <fullName evidence="2">BTB domain-containing protein</fullName>
    </recommendedName>
</protein>
<feature type="compositionally biased region" description="Low complexity" evidence="1">
    <location>
        <begin position="37"/>
        <end position="55"/>
    </location>
</feature>
<gene>
    <name evidence="3" type="ORF">B0H16DRAFT_1431624</name>
</gene>
<evidence type="ECO:0000259" key="2">
    <source>
        <dbReference type="PROSITE" id="PS50097"/>
    </source>
</evidence>
<feature type="region of interest" description="Disordered" evidence="1">
    <location>
        <begin position="18"/>
        <end position="257"/>
    </location>
</feature>
<dbReference type="EMBL" id="JARKIB010000225">
    <property type="protein sequence ID" value="KAJ7721894.1"/>
    <property type="molecule type" value="Genomic_DNA"/>
</dbReference>
<name>A0AAD7HJS9_9AGAR</name>
<evidence type="ECO:0000256" key="1">
    <source>
        <dbReference type="SAM" id="MobiDB-lite"/>
    </source>
</evidence>
<proteinExistence type="predicted"/>
<feature type="compositionally biased region" description="Low complexity" evidence="1">
    <location>
        <begin position="237"/>
        <end position="249"/>
    </location>
</feature>